<dbReference type="EMBL" id="LCFP01000004">
    <property type="protein sequence ID" value="KKS98029.1"/>
    <property type="molecule type" value="Genomic_DNA"/>
</dbReference>
<dbReference type="PANTHER" id="PTHR13887:SF14">
    <property type="entry name" value="DISULFIDE BOND FORMATION PROTEIN D"/>
    <property type="match status" value="1"/>
</dbReference>
<dbReference type="PANTHER" id="PTHR13887">
    <property type="entry name" value="GLUTATHIONE S-TRANSFERASE KAPPA"/>
    <property type="match status" value="1"/>
</dbReference>
<keyword evidence="4" id="KW-1015">Disulfide bond</keyword>
<keyword evidence="6" id="KW-0472">Membrane</keyword>
<name>A0A0G1DK30_9BACT</name>
<dbReference type="Proteomes" id="UP000034894">
    <property type="component" value="Unassembled WGS sequence"/>
</dbReference>
<evidence type="ECO:0000259" key="7">
    <source>
        <dbReference type="PROSITE" id="PS51352"/>
    </source>
</evidence>
<evidence type="ECO:0000256" key="2">
    <source>
        <dbReference type="ARBA" id="ARBA00022729"/>
    </source>
</evidence>
<evidence type="ECO:0000256" key="1">
    <source>
        <dbReference type="ARBA" id="ARBA00005791"/>
    </source>
</evidence>
<protein>
    <submittedName>
        <fullName evidence="8">Oxidoreductase</fullName>
    </submittedName>
</protein>
<sequence length="266" mass="29607">MAAKSQVKVVDKINENRNNLSFVLVGLLVVSSFVIGSLYQKVKYLEGDKTAAVQGVNNNNNQQQQVEPTEVAKADLTVNDDDPSLGPENAKVTVIEFSDFLCPYCAAYRGNNEQMVSSMQERIPNWEPAFPGLRKEYIDSGKIRFVWKDYPLHGEEAILVHSAAKCAQEQNKFWEFHDVIFDNYGKEGLTYNKEFLNEVASEVKLNAANFTSCLESGKYTQKMQDAISYAQSVGANGTPATFINGKLISGADTYSSFKKEIDAILK</sequence>
<dbReference type="AlphaFoldDB" id="A0A0G1DK30"/>
<comment type="similarity">
    <text evidence="1">Belongs to the thioredoxin family. DsbA subfamily.</text>
</comment>
<dbReference type="Pfam" id="PF13462">
    <property type="entry name" value="Thioredoxin_4"/>
    <property type="match status" value="2"/>
</dbReference>
<organism evidence="8 9">
    <name type="scientific">Candidatus Gottesmanbacteria bacterium GW2011_GWA2_43_14</name>
    <dbReference type="NCBI Taxonomy" id="1618443"/>
    <lineage>
        <taxon>Bacteria</taxon>
        <taxon>Candidatus Gottesmaniibacteriota</taxon>
    </lineage>
</organism>
<evidence type="ECO:0000313" key="9">
    <source>
        <dbReference type="Proteomes" id="UP000034894"/>
    </source>
</evidence>
<comment type="caution">
    <text evidence="8">The sequence shown here is derived from an EMBL/GenBank/DDBJ whole genome shotgun (WGS) entry which is preliminary data.</text>
</comment>
<dbReference type="InterPro" id="IPR012336">
    <property type="entry name" value="Thioredoxin-like_fold"/>
</dbReference>
<keyword evidence="6" id="KW-1133">Transmembrane helix</keyword>
<dbReference type="STRING" id="1618443.UV73_C0004G0171"/>
<reference evidence="8 9" key="1">
    <citation type="journal article" date="2015" name="Nature">
        <title>rRNA introns, odd ribosomes, and small enigmatic genomes across a large radiation of phyla.</title>
        <authorList>
            <person name="Brown C.T."/>
            <person name="Hug L.A."/>
            <person name="Thomas B.C."/>
            <person name="Sharon I."/>
            <person name="Castelle C.J."/>
            <person name="Singh A."/>
            <person name="Wilkins M.J."/>
            <person name="Williams K.H."/>
            <person name="Banfield J.F."/>
        </authorList>
    </citation>
    <scope>NUCLEOTIDE SEQUENCE [LARGE SCALE GENOMIC DNA]</scope>
</reference>
<evidence type="ECO:0000313" key="8">
    <source>
        <dbReference type="EMBL" id="KKS98029.1"/>
    </source>
</evidence>
<dbReference type="Gene3D" id="3.40.30.10">
    <property type="entry name" value="Glutaredoxin"/>
    <property type="match status" value="1"/>
</dbReference>
<dbReference type="PROSITE" id="PS51352">
    <property type="entry name" value="THIOREDOXIN_2"/>
    <property type="match status" value="1"/>
</dbReference>
<dbReference type="SUPFAM" id="SSF52833">
    <property type="entry name" value="Thioredoxin-like"/>
    <property type="match status" value="1"/>
</dbReference>
<evidence type="ECO:0000256" key="4">
    <source>
        <dbReference type="ARBA" id="ARBA00023157"/>
    </source>
</evidence>
<dbReference type="InterPro" id="IPR013766">
    <property type="entry name" value="Thioredoxin_domain"/>
</dbReference>
<evidence type="ECO:0000256" key="5">
    <source>
        <dbReference type="ARBA" id="ARBA00023284"/>
    </source>
</evidence>
<keyword evidence="2" id="KW-0732">Signal</keyword>
<dbReference type="InterPro" id="IPR036249">
    <property type="entry name" value="Thioredoxin-like_sf"/>
</dbReference>
<feature type="transmembrane region" description="Helical" evidence="6">
    <location>
        <begin position="20"/>
        <end position="39"/>
    </location>
</feature>
<dbReference type="GO" id="GO:0016491">
    <property type="term" value="F:oxidoreductase activity"/>
    <property type="evidence" value="ECO:0007669"/>
    <property type="project" value="UniProtKB-KW"/>
</dbReference>
<evidence type="ECO:0000256" key="3">
    <source>
        <dbReference type="ARBA" id="ARBA00023002"/>
    </source>
</evidence>
<accession>A0A0G1DK30</accession>
<gene>
    <name evidence="8" type="ORF">UV73_C0004G0171</name>
</gene>
<proteinExistence type="inferred from homology"/>
<keyword evidence="5" id="KW-0676">Redox-active center</keyword>
<keyword evidence="3" id="KW-0560">Oxidoreductase</keyword>
<evidence type="ECO:0000256" key="6">
    <source>
        <dbReference type="SAM" id="Phobius"/>
    </source>
</evidence>
<keyword evidence="6" id="KW-0812">Transmembrane</keyword>
<feature type="domain" description="Thioredoxin" evidence="7">
    <location>
        <begin position="44"/>
        <end position="266"/>
    </location>
</feature>